<keyword evidence="2" id="KW-1185">Reference proteome</keyword>
<evidence type="ECO:0008006" key="3">
    <source>
        <dbReference type="Google" id="ProtNLM"/>
    </source>
</evidence>
<sequence>RYIPSNQCPRIFKIKKLLSELHQGPKDINSYYNRMRTLWDESKYFWSISMCRCGSMKEWMDYHNQECAMRFVMDLNAPMLKLGLKFH</sequence>
<dbReference type="AlphaFoldDB" id="A0A2Z7DE37"/>
<dbReference type="EMBL" id="KQ988479">
    <property type="protein sequence ID" value="KZV55632.1"/>
    <property type="molecule type" value="Genomic_DNA"/>
</dbReference>
<accession>A0A2Z7DE37</accession>
<protein>
    <recommendedName>
        <fullName evidence="3">Retrotransposon gag domain-containing protein</fullName>
    </recommendedName>
</protein>
<organism evidence="1 2">
    <name type="scientific">Dorcoceras hygrometricum</name>
    <dbReference type="NCBI Taxonomy" id="472368"/>
    <lineage>
        <taxon>Eukaryota</taxon>
        <taxon>Viridiplantae</taxon>
        <taxon>Streptophyta</taxon>
        <taxon>Embryophyta</taxon>
        <taxon>Tracheophyta</taxon>
        <taxon>Spermatophyta</taxon>
        <taxon>Magnoliopsida</taxon>
        <taxon>eudicotyledons</taxon>
        <taxon>Gunneridae</taxon>
        <taxon>Pentapetalae</taxon>
        <taxon>asterids</taxon>
        <taxon>lamiids</taxon>
        <taxon>Lamiales</taxon>
        <taxon>Gesneriaceae</taxon>
        <taxon>Didymocarpoideae</taxon>
        <taxon>Trichosporeae</taxon>
        <taxon>Loxocarpinae</taxon>
        <taxon>Dorcoceras</taxon>
    </lineage>
</organism>
<dbReference type="Proteomes" id="UP000250235">
    <property type="component" value="Unassembled WGS sequence"/>
</dbReference>
<dbReference type="OrthoDB" id="5544992at2759"/>
<reference evidence="1 2" key="1">
    <citation type="journal article" date="2015" name="Proc. Natl. Acad. Sci. U.S.A.">
        <title>The resurrection genome of Boea hygrometrica: A blueprint for survival of dehydration.</title>
        <authorList>
            <person name="Xiao L."/>
            <person name="Yang G."/>
            <person name="Zhang L."/>
            <person name="Yang X."/>
            <person name="Zhao S."/>
            <person name="Ji Z."/>
            <person name="Zhou Q."/>
            <person name="Hu M."/>
            <person name="Wang Y."/>
            <person name="Chen M."/>
            <person name="Xu Y."/>
            <person name="Jin H."/>
            <person name="Xiao X."/>
            <person name="Hu G."/>
            <person name="Bao F."/>
            <person name="Hu Y."/>
            <person name="Wan P."/>
            <person name="Li L."/>
            <person name="Deng X."/>
            <person name="Kuang T."/>
            <person name="Xiang C."/>
            <person name="Zhu J.K."/>
            <person name="Oliver M.J."/>
            <person name="He Y."/>
        </authorList>
    </citation>
    <scope>NUCLEOTIDE SEQUENCE [LARGE SCALE GENOMIC DNA]</scope>
    <source>
        <strain evidence="2">cv. XS01</strain>
    </source>
</reference>
<feature type="non-terminal residue" evidence="1">
    <location>
        <position position="1"/>
    </location>
</feature>
<proteinExistence type="predicted"/>
<gene>
    <name evidence="1" type="ORF">F511_33045</name>
</gene>
<name>A0A2Z7DE37_9LAMI</name>
<evidence type="ECO:0000313" key="1">
    <source>
        <dbReference type="EMBL" id="KZV55632.1"/>
    </source>
</evidence>
<evidence type="ECO:0000313" key="2">
    <source>
        <dbReference type="Proteomes" id="UP000250235"/>
    </source>
</evidence>